<protein>
    <submittedName>
        <fullName evidence="1">Uncharacterized protein</fullName>
    </submittedName>
</protein>
<name>A0A8X6WHH4_TRICX</name>
<evidence type="ECO:0000313" key="2">
    <source>
        <dbReference type="Proteomes" id="UP000887159"/>
    </source>
</evidence>
<proteinExistence type="predicted"/>
<organism evidence="1 2">
    <name type="scientific">Trichonephila clavipes</name>
    <name type="common">Golden silk orbweaver</name>
    <name type="synonym">Nephila clavipes</name>
    <dbReference type="NCBI Taxonomy" id="2585209"/>
    <lineage>
        <taxon>Eukaryota</taxon>
        <taxon>Metazoa</taxon>
        <taxon>Ecdysozoa</taxon>
        <taxon>Arthropoda</taxon>
        <taxon>Chelicerata</taxon>
        <taxon>Arachnida</taxon>
        <taxon>Araneae</taxon>
        <taxon>Araneomorphae</taxon>
        <taxon>Entelegynae</taxon>
        <taxon>Araneoidea</taxon>
        <taxon>Nephilidae</taxon>
        <taxon>Trichonephila</taxon>
    </lineage>
</organism>
<evidence type="ECO:0000313" key="1">
    <source>
        <dbReference type="EMBL" id="GFY34236.1"/>
    </source>
</evidence>
<comment type="caution">
    <text evidence="1">The sequence shown here is derived from an EMBL/GenBank/DDBJ whole genome shotgun (WGS) entry which is preliminary data.</text>
</comment>
<dbReference type="EMBL" id="BMAU01021422">
    <property type="protein sequence ID" value="GFY34236.1"/>
    <property type="molecule type" value="Genomic_DNA"/>
</dbReference>
<accession>A0A8X6WHH4</accession>
<sequence>MVAQAYEVRRRDSRDSLVVKVSDSGWHVTNSSSVPLKTHRVGDLCTLNLSRAQSSSRWRGVIVLRGVPAQVSSSFLDHSSKLRGPNVANCAPNASQAAK</sequence>
<keyword evidence="2" id="KW-1185">Reference proteome</keyword>
<reference evidence="1" key="1">
    <citation type="submission" date="2020-08" db="EMBL/GenBank/DDBJ databases">
        <title>Multicomponent nature underlies the extraordinary mechanical properties of spider dragline silk.</title>
        <authorList>
            <person name="Kono N."/>
            <person name="Nakamura H."/>
            <person name="Mori M."/>
            <person name="Yoshida Y."/>
            <person name="Ohtoshi R."/>
            <person name="Malay A.D."/>
            <person name="Moran D.A.P."/>
            <person name="Tomita M."/>
            <person name="Numata K."/>
            <person name="Arakawa K."/>
        </authorList>
    </citation>
    <scope>NUCLEOTIDE SEQUENCE</scope>
</reference>
<dbReference type="Proteomes" id="UP000887159">
    <property type="component" value="Unassembled WGS sequence"/>
</dbReference>
<gene>
    <name evidence="1" type="primary">NCL1_27181</name>
    <name evidence="1" type="ORF">TNCV_2505391</name>
</gene>
<dbReference type="AlphaFoldDB" id="A0A8X6WHH4"/>